<comment type="caution">
    <text evidence="3">The sequence shown here is derived from an EMBL/GenBank/DDBJ whole genome shotgun (WGS) entry which is preliminary data.</text>
</comment>
<organism evidence="3 4">
    <name type="scientific">Asticcacaulis aquaticus</name>
    <dbReference type="NCBI Taxonomy" id="2984212"/>
    <lineage>
        <taxon>Bacteria</taxon>
        <taxon>Pseudomonadati</taxon>
        <taxon>Pseudomonadota</taxon>
        <taxon>Alphaproteobacteria</taxon>
        <taxon>Caulobacterales</taxon>
        <taxon>Caulobacteraceae</taxon>
        <taxon>Asticcacaulis</taxon>
    </lineage>
</organism>
<gene>
    <name evidence="3" type="ORF">PQU92_12830</name>
</gene>
<proteinExistence type="inferred from homology"/>
<protein>
    <submittedName>
        <fullName evidence="3">Type II toxin-antitoxin system RelE/ParE family toxin</fullName>
    </submittedName>
</protein>
<sequence>MPTVRWSRGALDDVKAQITYISADNPLAAQKVIDRLNTAADALGRRLTGRPGRVTGSYETSVTGVPYILCYEVWPDDTVYILRVIHTARDWPEGAFPKP</sequence>
<dbReference type="EMBL" id="JAQQKX010000010">
    <property type="protein sequence ID" value="MDC7684168.1"/>
    <property type="molecule type" value="Genomic_DNA"/>
</dbReference>
<dbReference type="PANTHER" id="PTHR33755">
    <property type="entry name" value="TOXIN PARE1-RELATED"/>
    <property type="match status" value="1"/>
</dbReference>
<dbReference type="Proteomes" id="UP001214854">
    <property type="component" value="Unassembled WGS sequence"/>
</dbReference>
<dbReference type="RefSeq" id="WP_272748619.1">
    <property type="nucleotide sequence ID" value="NZ_JAQQKX010000010.1"/>
</dbReference>
<dbReference type="Gene3D" id="3.30.2310.20">
    <property type="entry name" value="RelE-like"/>
    <property type="match status" value="1"/>
</dbReference>
<comment type="similarity">
    <text evidence="1">Belongs to the RelE toxin family.</text>
</comment>
<evidence type="ECO:0000256" key="2">
    <source>
        <dbReference type="ARBA" id="ARBA00022649"/>
    </source>
</evidence>
<name>A0ABT5HVS8_9CAUL</name>
<keyword evidence="4" id="KW-1185">Reference proteome</keyword>
<dbReference type="PANTHER" id="PTHR33755:SF6">
    <property type="entry name" value="PLASMID STABILIZATION SYSTEM PROTEIN"/>
    <property type="match status" value="1"/>
</dbReference>
<keyword evidence="2" id="KW-1277">Toxin-antitoxin system</keyword>
<dbReference type="Pfam" id="PF05016">
    <property type="entry name" value="ParE_toxin"/>
    <property type="match status" value="1"/>
</dbReference>
<reference evidence="3 4" key="1">
    <citation type="submission" date="2023-01" db="EMBL/GenBank/DDBJ databases">
        <title>Novel species of the genus Asticcacaulis isolated from rivers.</title>
        <authorList>
            <person name="Lu H."/>
        </authorList>
    </citation>
    <scope>NUCLEOTIDE SEQUENCE [LARGE SCALE GENOMIC DNA]</scope>
    <source>
        <strain evidence="3 4">BYS171W</strain>
    </source>
</reference>
<dbReference type="InterPro" id="IPR007712">
    <property type="entry name" value="RelE/ParE_toxin"/>
</dbReference>
<evidence type="ECO:0000256" key="1">
    <source>
        <dbReference type="ARBA" id="ARBA00006226"/>
    </source>
</evidence>
<dbReference type="InterPro" id="IPR035093">
    <property type="entry name" value="RelE/ParE_toxin_dom_sf"/>
</dbReference>
<accession>A0ABT5HVS8</accession>
<evidence type="ECO:0000313" key="3">
    <source>
        <dbReference type="EMBL" id="MDC7684168.1"/>
    </source>
</evidence>
<evidence type="ECO:0000313" key="4">
    <source>
        <dbReference type="Proteomes" id="UP001214854"/>
    </source>
</evidence>
<dbReference type="InterPro" id="IPR051803">
    <property type="entry name" value="TA_system_RelE-like_toxin"/>
</dbReference>